<dbReference type="SUPFAM" id="SSF48498">
    <property type="entry name" value="Tetracyclin repressor-like, C-terminal domain"/>
    <property type="match status" value="1"/>
</dbReference>
<dbReference type="Proteomes" id="UP000595064">
    <property type="component" value="Chromosome"/>
</dbReference>
<reference evidence="1 2" key="1">
    <citation type="submission" date="2020-12" db="EMBL/GenBank/DDBJ databases">
        <title>FDA dAtabase for Regulatory Grade micrObial Sequences (FDA-ARGOS): Supporting development and validation of Infectious Disease Dx tests.</title>
        <authorList>
            <person name="Sproer C."/>
            <person name="Gronow S."/>
            <person name="Severitt S."/>
            <person name="Schroder I."/>
            <person name="Tallon L."/>
            <person name="Sadzewicz L."/>
            <person name="Zhao X."/>
            <person name="Boylan J."/>
            <person name="Ott S."/>
            <person name="Bowen H."/>
            <person name="Vavikolanu K."/>
            <person name="Mehta A."/>
            <person name="Aluvathingal J."/>
            <person name="Nadendla S."/>
            <person name="Lowell S."/>
            <person name="Myers T."/>
            <person name="Yan Y."/>
            <person name="Sichtig H."/>
        </authorList>
    </citation>
    <scope>NUCLEOTIDE SEQUENCE [LARGE SCALE GENOMIC DNA]</scope>
    <source>
        <strain evidence="1 2">FDAARGOS_890</strain>
    </source>
</reference>
<dbReference type="SUPFAM" id="SSF46689">
    <property type="entry name" value="Homeodomain-like"/>
    <property type="match status" value="1"/>
</dbReference>
<evidence type="ECO:0000313" key="2">
    <source>
        <dbReference type="Proteomes" id="UP000595064"/>
    </source>
</evidence>
<dbReference type="KEGG" id="dla:I6G47_09225"/>
<dbReference type="Gene3D" id="1.10.357.10">
    <property type="entry name" value="Tetracycline Repressor, domain 2"/>
    <property type="match status" value="1"/>
</dbReference>
<protein>
    <submittedName>
        <fullName evidence="1">TetR/AcrR family transcriptional regulator</fullName>
    </submittedName>
</protein>
<dbReference type="AlphaFoldDB" id="A0A7T2YWA2"/>
<keyword evidence="2" id="KW-1185">Reference proteome</keyword>
<dbReference type="InterPro" id="IPR036271">
    <property type="entry name" value="Tet_transcr_reg_TetR-rel_C_sf"/>
</dbReference>
<dbReference type="EMBL" id="CP065748">
    <property type="protein sequence ID" value="QPS83229.1"/>
    <property type="molecule type" value="Genomic_DNA"/>
</dbReference>
<evidence type="ECO:0000313" key="1">
    <source>
        <dbReference type="EMBL" id="QPS83229.1"/>
    </source>
</evidence>
<dbReference type="GeneID" id="83663271"/>
<accession>A0A7T2YWA2</accession>
<dbReference type="InterPro" id="IPR009057">
    <property type="entry name" value="Homeodomain-like_sf"/>
</dbReference>
<organism evidence="1 2">
    <name type="scientific">Delftia lacustris</name>
    <dbReference type="NCBI Taxonomy" id="558537"/>
    <lineage>
        <taxon>Bacteria</taxon>
        <taxon>Pseudomonadati</taxon>
        <taxon>Pseudomonadota</taxon>
        <taxon>Betaproteobacteria</taxon>
        <taxon>Burkholderiales</taxon>
        <taxon>Comamonadaceae</taxon>
        <taxon>Delftia</taxon>
    </lineage>
</organism>
<name>A0A7T2YWA2_9BURK</name>
<gene>
    <name evidence="1" type="ORF">I6G47_09225</name>
</gene>
<proteinExistence type="predicted"/>
<sequence>MTIELDDKLASALALAVSQHPRANLEQLARAAGTSKGTLYRICATREGMIDLLMQRTERHMREALEKADLTRLPFADALHRLTKHLMTHRELYLFWSAVVSVDLGGTKDHDMKGYALSFFGGALEDFFLRGQKAGVFRIDMSARWLAKSYSFLLYGALDSAQRGEIATLGISGSVNKIFLCGASSDPASVT</sequence>
<dbReference type="RefSeq" id="WP_046240228.1">
    <property type="nucleotide sequence ID" value="NZ_AP025556.1"/>
</dbReference>